<accession>A0A1X7RTW9</accession>
<reference evidence="2 3" key="1">
    <citation type="submission" date="2016-06" db="EMBL/GenBank/DDBJ databases">
        <authorList>
            <person name="Kjaerup R.B."/>
            <person name="Dalgaard T.S."/>
            <person name="Juul-Madsen H.R."/>
        </authorList>
    </citation>
    <scope>NUCLEOTIDE SEQUENCE [LARGE SCALE GENOMIC DNA]</scope>
</reference>
<dbReference type="EMBL" id="LT853696">
    <property type="protein sequence ID" value="SMQ50641.1"/>
    <property type="molecule type" value="Genomic_DNA"/>
</dbReference>
<name>A0A1X7RTW9_ZYMT9</name>
<protein>
    <submittedName>
        <fullName evidence="2">Uncharacterized protein</fullName>
    </submittedName>
</protein>
<keyword evidence="1" id="KW-0732">Signal</keyword>
<evidence type="ECO:0000313" key="2">
    <source>
        <dbReference type="EMBL" id="SMQ50641.1"/>
    </source>
</evidence>
<gene>
    <name evidence="2" type="ORF">ZT3D7_G5794</name>
</gene>
<evidence type="ECO:0000256" key="1">
    <source>
        <dbReference type="SAM" id="SignalP"/>
    </source>
</evidence>
<proteinExistence type="predicted"/>
<dbReference type="Proteomes" id="UP000215127">
    <property type="component" value="Chromosome 5"/>
</dbReference>
<feature type="chain" id="PRO_5010882632" evidence="1">
    <location>
        <begin position="21"/>
        <end position="193"/>
    </location>
</feature>
<feature type="signal peptide" evidence="1">
    <location>
        <begin position="1"/>
        <end position="20"/>
    </location>
</feature>
<organism evidence="2 3">
    <name type="scientific">Zymoseptoria tritici (strain ST99CH_3D7)</name>
    <dbReference type="NCBI Taxonomy" id="1276538"/>
    <lineage>
        <taxon>Eukaryota</taxon>
        <taxon>Fungi</taxon>
        <taxon>Dikarya</taxon>
        <taxon>Ascomycota</taxon>
        <taxon>Pezizomycotina</taxon>
        <taxon>Dothideomycetes</taxon>
        <taxon>Dothideomycetidae</taxon>
        <taxon>Mycosphaerellales</taxon>
        <taxon>Mycosphaerellaceae</taxon>
        <taxon>Zymoseptoria</taxon>
    </lineage>
</organism>
<evidence type="ECO:0000313" key="3">
    <source>
        <dbReference type="Proteomes" id="UP000215127"/>
    </source>
</evidence>
<keyword evidence="3" id="KW-1185">Reference proteome</keyword>
<dbReference type="AlphaFoldDB" id="A0A1X7RTW9"/>
<sequence>MHFSHAILFLASALPAVVLADTTGSRIAVPIAAGPGNTKRSFSPLLRMLRRDDPQPASCTAPDDTPCLPKGVAPHTPHTCNIPLTNSPAYIGLDAVRRNGYPSCSSSNTCSCSAIGVPHDVLIEICREIISRQDPSLHVVDACASGPTGEDGHCDLAGPTYPDFSGTDVTVYNGWVCKNGKYVGEHTPSGPPS</sequence>